<sequence>MTVDFSKLTTIGEIKNAKDGNKDVFTEEEKRLFEGSLRSDIEQAQKAAELLVRIKKANEEKKPNPKLIEDLEDEKEARYGRGSIVYRALNINGLVEKTIDYLVFIGRTDLPKDKTARQAKITEIEKEISEKRVERVKNNKSVTPLENQLKGLLEDRKEVEKIVERKNSLLALLGGNPTGAKISHNGSEKLLNEINITDIGGIQDYADPANPVADNTHTTVADVVTYAEGFYNAIRENYGTPPPTYKTSLPTHYFNNRTYQNKVTLTHSEDGIGFTVLKALREVGLPKLEGIIDDLNDSNLTGGVTKSDLKKYAKEIVEGRVNWENFFALINNIFPLDSDEIIFVHGFAEEIPAGKTSGWYAAQPTANPVLKEQVKKGSQVAKDADFNEKIAMDYEFENGQNMLRFCLTMRELFYKLGISSSIDEFDDYLLELISEREIDVNLDRDTERKGALDSEIEILQKKIGDIRGKNAEIDAFIASKKLEIDALKELEEISDKPLPDKKAFFDNLYAKKSSDGK</sequence>
<proteinExistence type="predicted"/>
<dbReference type="EMBL" id="CAJVPS010003112">
    <property type="protein sequence ID" value="CAG8582640.1"/>
    <property type="molecule type" value="Genomic_DNA"/>
</dbReference>
<reference evidence="1" key="1">
    <citation type="submission" date="2021-06" db="EMBL/GenBank/DDBJ databases">
        <authorList>
            <person name="Kallberg Y."/>
            <person name="Tangrot J."/>
            <person name="Rosling A."/>
        </authorList>
    </citation>
    <scope>NUCLEOTIDE SEQUENCE</scope>
    <source>
        <strain evidence="1">FL130A</strain>
    </source>
</reference>
<gene>
    <name evidence="1" type="ORF">ALEPTO_LOCUS7335</name>
</gene>
<organism evidence="1 2">
    <name type="scientific">Ambispora leptoticha</name>
    <dbReference type="NCBI Taxonomy" id="144679"/>
    <lineage>
        <taxon>Eukaryota</taxon>
        <taxon>Fungi</taxon>
        <taxon>Fungi incertae sedis</taxon>
        <taxon>Mucoromycota</taxon>
        <taxon>Glomeromycotina</taxon>
        <taxon>Glomeromycetes</taxon>
        <taxon>Archaeosporales</taxon>
        <taxon>Ambisporaceae</taxon>
        <taxon>Ambispora</taxon>
    </lineage>
</organism>
<accession>A0A9N9C0T4</accession>
<name>A0A9N9C0T4_9GLOM</name>
<dbReference type="AlphaFoldDB" id="A0A9N9C0T4"/>
<comment type="caution">
    <text evidence="1">The sequence shown here is derived from an EMBL/GenBank/DDBJ whole genome shotgun (WGS) entry which is preliminary data.</text>
</comment>
<evidence type="ECO:0000313" key="2">
    <source>
        <dbReference type="Proteomes" id="UP000789508"/>
    </source>
</evidence>
<keyword evidence="2" id="KW-1185">Reference proteome</keyword>
<evidence type="ECO:0000313" key="1">
    <source>
        <dbReference type="EMBL" id="CAG8582640.1"/>
    </source>
</evidence>
<protein>
    <submittedName>
        <fullName evidence="1">9101_t:CDS:1</fullName>
    </submittedName>
</protein>
<dbReference type="Proteomes" id="UP000789508">
    <property type="component" value="Unassembled WGS sequence"/>
</dbReference>